<feature type="compositionally biased region" description="Acidic residues" evidence="10">
    <location>
        <begin position="361"/>
        <end position="379"/>
    </location>
</feature>
<keyword evidence="7" id="KW-0833">Ubl conjugation pathway</keyword>
<evidence type="ECO:0000256" key="6">
    <source>
        <dbReference type="ARBA" id="ARBA00022771"/>
    </source>
</evidence>
<evidence type="ECO:0000256" key="2">
    <source>
        <dbReference type="ARBA" id="ARBA00012251"/>
    </source>
</evidence>
<keyword evidence="8" id="KW-0862">Zinc</keyword>
<dbReference type="Gene3D" id="1.20.120.1750">
    <property type="match status" value="1"/>
</dbReference>
<evidence type="ECO:0000256" key="3">
    <source>
        <dbReference type="ARBA" id="ARBA00022679"/>
    </source>
</evidence>
<evidence type="ECO:0000256" key="1">
    <source>
        <dbReference type="ARBA" id="ARBA00001798"/>
    </source>
</evidence>
<feature type="compositionally biased region" description="Polar residues" evidence="10">
    <location>
        <begin position="665"/>
        <end position="685"/>
    </location>
</feature>
<keyword evidence="5" id="KW-0677">Repeat</keyword>
<dbReference type="PROSITE" id="PS51873">
    <property type="entry name" value="TRIAD"/>
    <property type="match status" value="1"/>
</dbReference>
<feature type="region of interest" description="Disordered" evidence="10">
    <location>
        <begin position="501"/>
        <end position="528"/>
    </location>
</feature>
<keyword evidence="3" id="KW-0808">Transferase</keyword>
<feature type="compositionally biased region" description="Low complexity" evidence="10">
    <location>
        <begin position="66"/>
        <end position="82"/>
    </location>
</feature>
<dbReference type="EMBL" id="JAGMVJ010000014">
    <property type="protein sequence ID" value="KAH7082156.1"/>
    <property type="molecule type" value="Genomic_DNA"/>
</dbReference>
<dbReference type="InterPro" id="IPR031127">
    <property type="entry name" value="E3_UB_ligase_RBR"/>
</dbReference>
<comment type="caution">
    <text evidence="12">The sequence shown here is derived from an EMBL/GenBank/DDBJ whole genome shotgun (WGS) entry which is preliminary data.</text>
</comment>
<evidence type="ECO:0000256" key="8">
    <source>
        <dbReference type="ARBA" id="ARBA00022833"/>
    </source>
</evidence>
<sequence length="699" mass="76903">MGSKFSRIRRQHVKAAASVVPAATRHDINQTNEGGPCQDPAPQIHSLVLHISTAPVPDFRDDSKIATSTTSTENSSARARSASFDTANNMAAVQRLRSNFEQFLEEQRLRGIVYETQPSAPPVLHPPPVETVQPPPIPPIPEPQCLTCCKAIPKEEDPNYSKEALKPCRFCKHDYCTECVKNMFIEACKDLSRMPPRCCVPINLHVARPYLTEEEAQLFRQKYEEWSTQNPFYCPVPVCSAFIPERLLPHSARINNKQRVDSGVGTPTAASFECPTCDASICTECRQVAHPGNICSITEFGLDAETAALFKSWGYKKCPKCGHGVKRMFGCNHMECRCGSHFCWSCLENIETCDGGCADDDDEYDDDEPEEDGEEDEENNVATTSTAAQATDIDAGESATPATVAAAPTQERSRPRNLDGGGAHYWQNADLDFGDEPTDEHQDRAWDCRHFFSVFKVPFTAALGSQTNDMECVKCWSIIRPEIEPPKTAAADEVKSDQAAIARDRPFRGRGGIGRRGRGRGGRARYQPPRGLFRADATIGTAPHLTAIISSTTQGISARETLPMEGIITAVFQEPSTHRSATPSSPKTNIFNTEVTPHSLAHECYNCRIIVCETCKSHAVAAQEEKDEAAKRAAQEALDQAAREQEEIDALPLTLPLPEPESETDPNMSVGENTGTDEGQSVQRTQVEERAVATPMMFD</sequence>
<dbReference type="GO" id="GO:0016567">
    <property type="term" value="P:protein ubiquitination"/>
    <property type="evidence" value="ECO:0007669"/>
    <property type="project" value="InterPro"/>
</dbReference>
<dbReference type="AlphaFoldDB" id="A0A8K0QZU3"/>
<proteinExistence type="predicted"/>
<keyword evidence="9" id="KW-0175">Coiled coil</keyword>
<feature type="coiled-coil region" evidence="9">
    <location>
        <begin position="620"/>
        <end position="651"/>
    </location>
</feature>
<evidence type="ECO:0000256" key="4">
    <source>
        <dbReference type="ARBA" id="ARBA00022723"/>
    </source>
</evidence>
<dbReference type="GO" id="GO:0008270">
    <property type="term" value="F:zinc ion binding"/>
    <property type="evidence" value="ECO:0007669"/>
    <property type="project" value="UniProtKB-KW"/>
</dbReference>
<keyword evidence="4" id="KW-0479">Metal-binding</keyword>
<dbReference type="CDD" id="cd22584">
    <property type="entry name" value="Rcat_RBR_unk"/>
    <property type="match status" value="1"/>
</dbReference>
<name>A0A8K0QZU3_9PLEO</name>
<reference evidence="12" key="1">
    <citation type="journal article" date="2021" name="Nat. Commun.">
        <title>Genetic determinants of endophytism in the Arabidopsis root mycobiome.</title>
        <authorList>
            <person name="Mesny F."/>
            <person name="Miyauchi S."/>
            <person name="Thiergart T."/>
            <person name="Pickel B."/>
            <person name="Atanasova L."/>
            <person name="Karlsson M."/>
            <person name="Huettel B."/>
            <person name="Barry K.W."/>
            <person name="Haridas S."/>
            <person name="Chen C."/>
            <person name="Bauer D."/>
            <person name="Andreopoulos W."/>
            <person name="Pangilinan J."/>
            <person name="LaButti K."/>
            <person name="Riley R."/>
            <person name="Lipzen A."/>
            <person name="Clum A."/>
            <person name="Drula E."/>
            <person name="Henrissat B."/>
            <person name="Kohler A."/>
            <person name="Grigoriev I.V."/>
            <person name="Martin F.M."/>
            <person name="Hacquard S."/>
        </authorList>
    </citation>
    <scope>NUCLEOTIDE SEQUENCE</scope>
    <source>
        <strain evidence="12">MPI-SDFR-AT-0120</strain>
    </source>
</reference>
<feature type="region of interest" description="Disordered" evidence="10">
    <location>
        <begin position="652"/>
        <end position="699"/>
    </location>
</feature>
<accession>A0A8K0QZU3</accession>
<dbReference type="Pfam" id="PF01485">
    <property type="entry name" value="IBR"/>
    <property type="match status" value="1"/>
</dbReference>
<protein>
    <recommendedName>
        <fullName evidence="2">RBR-type E3 ubiquitin transferase</fullName>
        <ecNumber evidence="2">2.3.2.31</ecNumber>
    </recommendedName>
</protein>
<dbReference type="PANTHER" id="PTHR11685">
    <property type="entry name" value="RBR FAMILY RING FINGER AND IBR DOMAIN-CONTAINING"/>
    <property type="match status" value="1"/>
</dbReference>
<evidence type="ECO:0000256" key="7">
    <source>
        <dbReference type="ARBA" id="ARBA00022786"/>
    </source>
</evidence>
<feature type="compositionally biased region" description="Low complexity" evidence="10">
    <location>
        <begin position="399"/>
        <end position="409"/>
    </location>
</feature>
<dbReference type="EC" id="2.3.2.31" evidence="2"/>
<evidence type="ECO:0000256" key="10">
    <source>
        <dbReference type="SAM" id="MobiDB-lite"/>
    </source>
</evidence>
<dbReference type="GO" id="GO:0061630">
    <property type="term" value="F:ubiquitin protein ligase activity"/>
    <property type="evidence" value="ECO:0007669"/>
    <property type="project" value="UniProtKB-EC"/>
</dbReference>
<feature type="domain" description="RING-type" evidence="11">
    <location>
        <begin position="141"/>
        <end position="361"/>
    </location>
</feature>
<comment type="catalytic activity">
    <reaction evidence="1">
        <text>[E2 ubiquitin-conjugating enzyme]-S-ubiquitinyl-L-cysteine + [acceptor protein]-L-lysine = [E2 ubiquitin-conjugating enzyme]-L-cysteine + [acceptor protein]-N(6)-ubiquitinyl-L-lysine.</text>
        <dbReference type="EC" id="2.3.2.31"/>
    </reaction>
</comment>
<feature type="compositionally biased region" description="Polar residues" evidence="10">
    <location>
        <begin position="380"/>
        <end position="389"/>
    </location>
</feature>
<evidence type="ECO:0000259" key="11">
    <source>
        <dbReference type="PROSITE" id="PS51873"/>
    </source>
</evidence>
<feature type="region of interest" description="Disordered" evidence="10">
    <location>
        <begin position="60"/>
        <end position="82"/>
    </location>
</feature>
<dbReference type="InterPro" id="IPR044066">
    <property type="entry name" value="TRIAD_supradom"/>
</dbReference>
<dbReference type="Proteomes" id="UP000813461">
    <property type="component" value="Unassembled WGS sequence"/>
</dbReference>
<evidence type="ECO:0000256" key="9">
    <source>
        <dbReference type="SAM" id="Coils"/>
    </source>
</evidence>
<keyword evidence="13" id="KW-1185">Reference proteome</keyword>
<evidence type="ECO:0000256" key="5">
    <source>
        <dbReference type="ARBA" id="ARBA00022737"/>
    </source>
</evidence>
<evidence type="ECO:0000313" key="12">
    <source>
        <dbReference type="EMBL" id="KAH7082156.1"/>
    </source>
</evidence>
<organism evidence="12 13">
    <name type="scientific">Paraphoma chrysanthemicola</name>
    <dbReference type="NCBI Taxonomy" id="798071"/>
    <lineage>
        <taxon>Eukaryota</taxon>
        <taxon>Fungi</taxon>
        <taxon>Dikarya</taxon>
        <taxon>Ascomycota</taxon>
        <taxon>Pezizomycotina</taxon>
        <taxon>Dothideomycetes</taxon>
        <taxon>Pleosporomycetidae</taxon>
        <taxon>Pleosporales</taxon>
        <taxon>Pleosporineae</taxon>
        <taxon>Phaeosphaeriaceae</taxon>
        <taxon>Paraphoma</taxon>
    </lineage>
</organism>
<feature type="compositionally biased region" description="Basic residues" evidence="10">
    <location>
        <begin position="513"/>
        <end position="523"/>
    </location>
</feature>
<dbReference type="SUPFAM" id="SSF57850">
    <property type="entry name" value="RING/U-box"/>
    <property type="match status" value="1"/>
</dbReference>
<dbReference type="OrthoDB" id="10009520at2759"/>
<feature type="region of interest" description="Disordered" evidence="10">
    <location>
        <begin position="361"/>
        <end position="421"/>
    </location>
</feature>
<gene>
    <name evidence="12" type="ORF">FB567DRAFT_99610</name>
</gene>
<evidence type="ECO:0000313" key="13">
    <source>
        <dbReference type="Proteomes" id="UP000813461"/>
    </source>
</evidence>
<keyword evidence="6" id="KW-0863">Zinc-finger</keyword>
<dbReference type="InterPro" id="IPR002867">
    <property type="entry name" value="IBR_dom"/>
</dbReference>